<organism evidence="2 3">
    <name type="scientific">Quillaja saponaria</name>
    <name type="common">Soap bark tree</name>
    <dbReference type="NCBI Taxonomy" id="32244"/>
    <lineage>
        <taxon>Eukaryota</taxon>
        <taxon>Viridiplantae</taxon>
        <taxon>Streptophyta</taxon>
        <taxon>Embryophyta</taxon>
        <taxon>Tracheophyta</taxon>
        <taxon>Spermatophyta</taxon>
        <taxon>Magnoliopsida</taxon>
        <taxon>eudicotyledons</taxon>
        <taxon>Gunneridae</taxon>
        <taxon>Pentapetalae</taxon>
        <taxon>rosids</taxon>
        <taxon>fabids</taxon>
        <taxon>Fabales</taxon>
        <taxon>Quillajaceae</taxon>
        <taxon>Quillaja</taxon>
    </lineage>
</organism>
<evidence type="ECO:0000313" key="2">
    <source>
        <dbReference type="EMBL" id="KAJ7964415.1"/>
    </source>
</evidence>
<dbReference type="Proteomes" id="UP001163823">
    <property type="component" value="Chromosome 6"/>
</dbReference>
<feature type="domain" description="Reverse transcriptase Ty1/copia-type" evidence="1">
    <location>
        <begin position="97"/>
        <end position="202"/>
    </location>
</feature>
<reference evidence="2" key="1">
    <citation type="journal article" date="2023" name="Science">
        <title>Elucidation of the pathway for biosynthesis of saponin adjuvants from the soapbark tree.</title>
        <authorList>
            <person name="Reed J."/>
            <person name="Orme A."/>
            <person name="El-Demerdash A."/>
            <person name="Owen C."/>
            <person name="Martin L.B.B."/>
            <person name="Misra R.C."/>
            <person name="Kikuchi S."/>
            <person name="Rejzek M."/>
            <person name="Martin A.C."/>
            <person name="Harkess A."/>
            <person name="Leebens-Mack J."/>
            <person name="Louveau T."/>
            <person name="Stephenson M.J."/>
            <person name="Osbourn A."/>
        </authorList>
    </citation>
    <scope>NUCLEOTIDE SEQUENCE</scope>
    <source>
        <strain evidence="2">S10</strain>
    </source>
</reference>
<keyword evidence="3" id="KW-1185">Reference proteome</keyword>
<dbReference type="Pfam" id="PF07727">
    <property type="entry name" value="RVT_2"/>
    <property type="match status" value="1"/>
</dbReference>
<evidence type="ECO:0000313" key="3">
    <source>
        <dbReference type="Proteomes" id="UP001163823"/>
    </source>
</evidence>
<dbReference type="AlphaFoldDB" id="A0AAD7LU96"/>
<dbReference type="KEGG" id="qsa:O6P43_014237"/>
<sequence length="203" mass="22781">MDKLFMILTLYGLRADLDPVRHQILASPTIPSMEEVFARLLCIFSPIVTDVENPSPDSSVLISHSSTRGGRGLGGQGRGHRSVLMTMVDEMNALHTNGTWELVFLPSGKFTIRCKWVYTVKVHPDGYVDRLKARLVVKGYTQVYDVDYSKTFSPIAKIASVKVFISLASIFDWRLHQLDIKNAFLHGDLDKEVFIEQPPGFVA</sequence>
<evidence type="ECO:0000259" key="1">
    <source>
        <dbReference type="Pfam" id="PF07727"/>
    </source>
</evidence>
<name>A0AAD7LU96_QUISA</name>
<dbReference type="InterPro" id="IPR013103">
    <property type="entry name" value="RVT_2"/>
</dbReference>
<proteinExistence type="predicted"/>
<accession>A0AAD7LU96</accession>
<dbReference type="EMBL" id="JARAOO010000006">
    <property type="protein sequence ID" value="KAJ7964415.1"/>
    <property type="molecule type" value="Genomic_DNA"/>
</dbReference>
<protein>
    <submittedName>
        <fullName evidence="2">Retrovirus-related pol polyprotein from transposon tnt 1-94</fullName>
    </submittedName>
</protein>
<comment type="caution">
    <text evidence="2">The sequence shown here is derived from an EMBL/GenBank/DDBJ whole genome shotgun (WGS) entry which is preliminary data.</text>
</comment>
<gene>
    <name evidence="2" type="ORF">O6P43_014237</name>
</gene>